<dbReference type="KEGG" id="prel:PRELSG_0023100"/>
<feature type="signal peptide" evidence="1">
    <location>
        <begin position="1"/>
        <end position="24"/>
    </location>
</feature>
<protein>
    <recommendedName>
        <fullName evidence="4">Plasmodium RESA N-terminal domain-containing protein</fullName>
    </recommendedName>
</protein>
<evidence type="ECO:0000313" key="3">
    <source>
        <dbReference type="Proteomes" id="UP000220158"/>
    </source>
</evidence>
<name>A0A1J1GK21_PLARL</name>
<feature type="chain" id="PRO_5013017917" description="Plasmodium RESA N-terminal domain-containing protein" evidence="1">
    <location>
        <begin position="25"/>
        <end position="263"/>
    </location>
</feature>
<accession>A0A1J1GK21</accession>
<evidence type="ECO:0008006" key="4">
    <source>
        <dbReference type="Google" id="ProtNLM"/>
    </source>
</evidence>
<dbReference type="VEuPathDB" id="PlasmoDB:PRELSG_0023100"/>
<gene>
    <name evidence="2" type="ORF">PRELSG_0023100</name>
</gene>
<evidence type="ECO:0000313" key="2">
    <source>
        <dbReference type="EMBL" id="CRG84546.1"/>
    </source>
</evidence>
<dbReference type="AlphaFoldDB" id="A0A1J1GK21"/>
<dbReference type="Proteomes" id="UP000220158">
    <property type="component" value="Unassembled WGS sequence"/>
</dbReference>
<sequence>MNTSKLFCFFIYLIVLNIIAPCLSLKVISHSKDTYNNLRNRKYSKKIDLSLENNFSYNALKIIKNNITEIVLKAFNNIPVDEKKDLLKNQDDLKRFIHNIIDGKFTISTDQEKYATVVTIYELFKENFKLIVSDQKEMNTINHCFQMKKHYDKLIDAHWHNLLESMKEEFKNMRDLEDMTDDQKGALWNKWYIFLIKLKMEDELSQTRFFIDVMDQTDVELLIKIYLQSYEISWKNIREEYLMNEMHKFMTKEHNSILKKKLD</sequence>
<dbReference type="OMA" id="ENEAPYT"/>
<keyword evidence="1" id="KW-0732">Signal</keyword>
<dbReference type="OrthoDB" id="10541003at2759"/>
<proteinExistence type="predicted"/>
<keyword evidence="3" id="KW-1185">Reference proteome</keyword>
<dbReference type="EMBL" id="CVMU01000142">
    <property type="protein sequence ID" value="CRG84546.1"/>
    <property type="molecule type" value="Genomic_DNA"/>
</dbReference>
<organism evidence="2 3">
    <name type="scientific">Plasmodium relictum</name>
    <dbReference type="NCBI Taxonomy" id="85471"/>
    <lineage>
        <taxon>Eukaryota</taxon>
        <taxon>Sar</taxon>
        <taxon>Alveolata</taxon>
        <taxon>Apicomplexa</taxon>
        <taxon>Aconoidasida</taxon>
        <taxon>Haemosporida</taxon>
        <taxon>Plasmodiidae</taxon>
        <taxon>Plasmodium</taxon>
        <taxon>Plasmodium (Haemamoeba)</taxon>
    </lineage>
</organism>
<dbReference type="RefSeq" id="XP_028531106.1">
    <property type="nucleotide sequence ID" value="XM_028680148.1"/>
</dbReference>
<reference evidence="2 3" key="1">
    <citation type="submission" date="2015-04" db="EMBL/GenBank/DDBJ databases">
        <authorList>
            <consortium name="Pathogen Informatics"/>
        </authorList>
    </citation>
    <scope>NUCLEOTIDE SEQUENCE [LARGE SCALE GENOMIC DNA]</scope>
    <source>
        <strain evidence="2 3">SGS1</strain>
    </source>
</reference>
<evidence type="ECO:0000256" key="1">
    <source>
        <dbReference type="SAM" id="SignalP"/>
    </source>
</evidence>
<dbReference type="GeneID" id="39734159"/>